<keyword evidence="3" id="KW-0813">Transport</keyword>
<keyword evidence="4" id="KW-0653">Protein transport</keyword>
<dbReference type="SUPFAM" id="SSF56300">
    <property type="entry name" value="Metallo-dependent phosphatases"/>
    <property type="match status" value="1"/>
</dbReference>
<dbReference type="Gene3D" id="3.60.21.10">
    <property type="match status" value="1"/>
</dbReference>
<dbReference type="NCBIfam" id="TIGR00040">
    <property type="entry name" value="yfcE"/>
    <property type="match status" value="1"/>
</dbReference>
<dbReference type="Pfam" id="PF12237">
    <property type="entry name" value="PCIF1_WW"/>
    <property type="match status" value="1"/>
</dbReference>
<dbReference type="Pfam" id="PF12850">
    <property type="entry name" value="Metallophos_2"/>
    <property type="match status" value="1"/>
</dbReference>
<dbReference type="InterPro" id="IPR022035">
    <property type="entry name" value="PCIF1_WW"/>
</dbReference>
<evidence type="ECO:0000256" key="2">
    <source>
        <dbReference type="ARBA" id="ARBA00017767"/>
    </source>
</evidence>
<dbReference type="InterPro" id="IPR000979">
    <property type="entry name" value="Phosphodiesterase_MJ0936/Vps29"/>
</dbReference>
<comment type="similarity">
    <text evidence="1 5">Belongs to the VPS29 family.</text>
</comment>
<dbReference type="InterPro" id="IPR028661">
    <property type="entry name" value="Vps29"/>
</dbReference>
<evidence type="ECO:0000256" key="5">
    <source>
        <dbReference type="RuleBase" id="RU362040"/>
    </source>
</evidence>
<dbReference type="InterPro" id="IPR024654">
    <property type="entry name" value="Calcineurin-like_PHP_lpxH"/>
</dbReference>
<evidence type="ECO:0000259" key="7">
    <source>
        <dbReference type="Pfam" id="PF12850"/>
    </source>
</evidence>
<sequence>MAESRNKTLVLVCGDFHIPHRAIDIPAKFQSLLVPGKIQHVLCTGNLCTKETLDYLRTLCSDVHVVQGDFDDANLHLKEERIVTIGAFKIGLIHGHQIVPWGDNDALGIVQRRLDCDILVTGHTHQFQAYEYEGHFVVNPGSITGAYSVIGDGEIAASFVLMDIQGPRVIIYIYKYFSDGQFKVEKAEFQKPDVTQLKQCLSPTPSLIFHEYQEIEKLRNAFSSKCQMVLHQPPPPETFNRFLYENLSLDSSVATTMHLLLRRPECATDTPVLSRELNSSLFGTPYITERSIRRWISSFQDLIKNWSRLLNSQHITSQTRTSIDSAILTTASADCRRIEESRMPFDQKITQLLNIRTTLITSLQSAADDLISAVLKWFVTECYQTLSAISPSLAPQSSPTKQLPDDQTEVVRRPGKRDVTSLIMRNSVTKREVQTVHVQTKLLDRLQDLYTATKTRFERPDDEFSSFEEDTFMLLVRYHTLEGTNENEGRGFQFACPDTFFETIQRECQTDVEGFASPINCALPVYCSAFIDTDWKFGSIGSFFGIWPHVTAGSFVCNPPFQEDVMERMADSLLSKLTAPSELPIVIIIIVPNWTDSACLTKLHAHVEQSALAVESVLRRDDHSYVMHYPLIKGHGSSTPEHAPPPITPRPSDTAIYLMMNESGKNAIQCSTPKDVLSRAAQSFNSKRRS</sequence>
<feature type="domain" description="Calcineurin-like phosphoesterase" evidence="7">
    <location>
        <begin position="10"/>
        <end position="164"/>
    </location>
</feature>
<dbReference type="PANTHER" id="PTHR11124">
    <property type="entry name" value="VACUOLAR SORTING PROTEIN VPS29"/>
    <property type="match status" value="1"/>
</dbReference>
<evidence type="ECO:0000256" key="1">
    <source>
        <dbReference type="ARBA" id="ARBA00005945"/>
    </source>
</evidence>
<gene>
    <name evidence="8" type="ORF">BLNAU_660</name>
</gene>
<evidence type="ECO:0000259" key="6">
    <source>
        <dbReference type="Pfam" id="PF12237"/>
    </source>
</evidence>
<dbReference type="CDD" id="cd07394">
    <property type="entry name" value="MPP_Vps29"/>
    <property type="match status" value="1"/>
</dbReference>
<accession>A0ABQ9YKM9</accession>
<comment type="caution">
    <text evidence="8">The sequence shown here is derived from an EMBL/GenBank/DDBJ whole genome shotgun (WGS) entry which is preliminary data.</text>
</comment>
<evidence type="ECO:0000256" key="3">
    <source>
        <dbReference type="ARBA" id="ARBA00022448"/>
    </source>
</evidence>
<evidence type="ECO:0000313" key="8">
    <source>
        <dbReference type="EMBL" id="KAK2964129.1"/>
    </source>
</evidence>
<feature type="domain" description="PCIF1 WW" evidence="6">
    <location>
        <begin position="445"/>
        <end position="626"/>
    </location>
</feature>
<name>A0ABQ9YKM9_9EUKA</name>
<dbReference type="InterPro" id="IPR029052">
    <property type="entry name" value="Metallo-depent_PP-like"/>
</dbReference>
<dbReference type="Proteomes" id="UP001281761">
    <property type="component" value="Unassembled WGS sequence"/>
</dbReference>
<keyword evidence="9" id="KW-1185">Reference proteome</keyword>
<evidence type="ECO:0000313" key="9">
    <source>
        <dbReference type="Proteomes" id="UP001281761"/>
    </source>
</evidence>
<organism evidence="8 9">
    <name type="scientific">Blattamonas nauphoetae</name>
    <dbReference type="NCBI Taxonomy" id="2049346"/>
    <lineage>
        <taxon>Eukaryota</taxon>
        <taxon>Metamonada</taxon>
        <taxon>Preaxostyla</taxon>
        <taxon>Oxymonadida</taxon>
        <taxon>Blattamonas</taxon>
    </lineage>
</organism>
<evidence type="ECO:0000256" key="4">
    <source>
        <dbReference type="ARBA" id="ARBA00022927"/>
    </source>
</evidence>
<protein>
    <recommendedName>
        <fullName evidence="2 5">Vacuolar protein sorting-associated protein 29</fullName>
    </recommendedName>
</protein>
<reference evidence="8 9" key="1">
    <citation type="journal article" date="2022" name="bioRxiv">
        <title>Genomics of Preaxostyla Flagellates Illuminates Evolutionary Transitions and the Path Towards Mitochondrial Loss.</title>
        <authorList>
            <person name="Novak L.V.F."/>
            <person name="Treitli S.C."/>
            <person name="Pyrih J."/>
            <person name="Halakuc P."/>
            <person name="Pipaliya S.V."/>
            <person name="Vacek V."/>
            <person name="Brzon O."/>
            <person name="Soukal P."/>
            <person name="Eme L."/>
            <person name="Dacks J.B."/>
            <person name="Karnkowska A."/>
            <person name="Elias M."/>
            <person name="Hampl V."/>
        </authorList>
    </citation>
    <scope>NUCLEOTIDE SEQUENCE [LARGE SCALE GENOMIC DNA]</scope>
    <source>
        <strain evidence="8">NAU3</strain>
        <tissue evidence="8">Gut</tissue>
    </source>
</reference>
<dbReference type="EMBL" id="JARBJD010000003">
    <property type="protein sequence ID" value="KAK2964129.1"/>
    <property type="molecule type" value="Genomic_DNA"/>
</dbReference>
<proteinExistence type="inferred from homology"/>